<dbReference type="RefSeq" id="WP_135496238.1">
    <property type="nucleotide sequence ID" value="NZ_SRLD01000003.1"/>
</dbReference>
<feature type="domain" description="HTH luxR-type" evidence="4">
    <location>
        <begin position="143"/>
        <end position="208"/>
    </location>
</feature>
<dbReference type="PROSITE" id="PS00622">
    <property type="entry name" value="HTH_LUXR_1"/>
    <property type="match status" value="1"/>
</dbReference>
<evidence type="ECO:0000256" key="1">
    <source>
        <dbReference type="ARBA" id="ARBA00023015"/>
    </source>
</evidence>
<keyword evidence="3" id="KW-0804">Transcription</keyword>
<keyword evidence="2" id="KW-0238">DNA-binding</keyword>
<accession>A0A4Z0PPY5</accession>
<dbReference type="GO" id="GO:0003677">
    <property type="term" value="F:DNA binding"/>
    <property type="evidence" value="ECO:0007669"/>
    <property type="project" value="UniProtKB-KW"/>
</dbReference>
<protein>
    <submittedName>
        <fullName evidence="5">Response regulator transcription factor</fullName>
    </submittedName>
</protein>
<dbReference type="AlphaFoldDB" id="A0A4Z0PPY5"/>
<keyword evidence="1" id="KW-0805">Transcription regulation</keyword>
<name>A0A4Z0PPY5_9BACT</name>
<dbReference type="InterPro" id="IPR036388">
    <property type="entry name" value="WH-like_DNA-bd_sf"/>
</dbReference>
<organism evidence="5 6">
    <name type="scientific">Hymenobacter elongatus</name>
    <dbReference type="NCBI Taxonomy" id="877208"/>
    <lineage>
        <taxon>Bacteria</taxon>
        <taxon>Pseudomonadati</taxon>
        <taxon>Bacteroidota</taxon>
        <taxon>Cytophagia</taxon>
        <taxon>Cytophagales</taxon>
        <taxon>Hymenobacteraceae</taxon>
        <taxon>Hymenobacter</taxon>
    </lineage>
</organism>
<dbReference type="OrthoDB" id="881140at2"/>
<dbReference type="EMBL" id="SRLD01000003">
    <property type="protein sequence ID" value="TGE19750.1"/>
    <property type="molecule type" value="Genomic_DNA"/>
</dbReference>
<evidence type="ECO:0000313" key="5">
    <source>
        <dbReference type="EMBL" id="TGE19750.1"/>
    </source>
</evidence>
<dbReference type="Pfam" id="PF00196">
    <property type="entry name" value="GerE"/>
    <property type="match status" value="1"/>
</dbReference>
<dbReference type="SMART" id="SM00421">
    <property type="entry name" value="HTH_LUXR"/>
    <property type="match status" value="1"/>
</dbReference>
<keyword evidence="6" id="KW-1185">Reference proteome</keyword>
<dbReference type="PROSITE" id="PS50043">
    <property type="entry name" value="HTH_LUXR_2"/>
    <property type="match status" value="1"/>
</dbReference>
<sequence>MHSTLGAVLIIAPPTLYRHGLLLTLQQAWPAVSFTLTADACQAPGLLRRQPYGLVVVDALLPDPPLPKLLELLLIARSNQQLLLLTGQRLSPVLRQVLQATHRLALLSRHSAPEAVLLAVGHLLSADSGGGLQPTASARTTRGGEPPTPFSRRELEVLRLVVADCCNQQIADQLSLSVRTVESHRRALLQKTGARTLVGLVVQAMREGWVGTT</sequence>
<dbReference type="Gene3D" id="1.10.10.10">
    <property type="entry name" value="Winged helix-like DNA-binding domain superfamily/Winged helix DNA-binding domain"/>
    <property type="match status" value="1"/>
</dbReference>
<dbReference type="SUPFAM" id="SSF46894">
    <property type="entry name" value="C-terminal effector domain of the bipartite response regulators"/>
    <property type="match status" value="1"/>
</dbReference>
<comment type="caution">
    <text evidence="5">The sequence shown here is derived from an EMBL/GenBank/DDBJ whole genome shotgun (WGS) entry which is preliminary data.</text>
</comment>
<dbReference type="PANTHER" id="PTHR44688">
    <property type="entry name" value="DNA-BINDING TRANSCRIPTIONAL ACTIVATOR DEVR_DOSR"/>
    <property type="match status" value="1"/>
</dbReference>
<evidence type="ECO:0000313" key="6">
    <source>
        <dbReference type="Proteomes" id="UP000297739"/>
    </source>
</evidence>
<evidence type="ECO:0000259" key="4">
    <source>
        <dbReference type="PROSITE" id="PS50043"/>
    </source>
</evidence>
<evidence type="ECO:0000256" key="3">
    <source>
        <dbReference type="ARBA" id="ARBA00023163"/>
    </source>
</evidence>
<dbReference type="CDD" id="cd06170">
    <property type="entry name" value="LuxR_C_like"/>
    <property type="match status" value="1"/>
</dbReference>
<dbReference type="SUPFAM" id="SSF52172">
    <property type="entry name" value="CheY-like"/>
    <property type="match status" value="1"/>
</dbReference>
<proteinExistence type="predicted"/>
<evidence type="ECO:0000256" key="2">
    <source>
        <dbReference type="ARBA" id="ARBA00023125"/>
    </source>
</evidence>
<dbReference type="Proteomes" id="UP000297739">
    <property type="component" value="Unassembled WGS sequence"/>
</dbReference>
<dbReference type="PANTHER" id="PTHR44688:SF16">
    <property type="entry name" value="DNA-BINDING TRANSCRIPTIONAL ACTIVATOR DEVR_DOSR"/>
    <property type="match status" value="1"/>
</dbReference>
<dbReference type="InterPro" id="IPR016032">
    <property type="entry name" value="Sig_transdc_resp-reg_C-effctor"/>
</dbReference>
<dbReference type="PRINTS" id="PR00038">
    <property type="entry name" value="HTHLUXR"/>
</dbReference>
<reference evidence="5 6" key="1">
    <citation type="submission" date="2019-04" db="EMBL/GenBank/DDBJ databases">
        <authorList>
            <person name="Feng G."/>
            <person name="Zhang J."/>
            <person name="Zhu H."/>
        </authorList>
    </citation>
    <scope>NUCLEOTIDE SEQUENCE [LARGE SCALE GENOMIC DNA]</scope>
    <source>
        <strain evidence="5 6">JCM 17223</strain>
    </source>
</reference>
<dbReference type="InterPro" id="IPR000792">
    <property type="entry name" value="Tscrpt_reg_LuxR_C"/>
</dbReference>
<dbReference type="InterPro" id="IPR011006">
    <property type="entry name" value="CheY-like_superfamily"/>
</dbReference>
<dbReference type="GO" id="GO:0006355">
    <property type="term" value="P:regulation of DNA-templated transcription"/>
    <property type="evidence" value="ECO:0007669"/>
    <property type="project" value="InterPro"/>
</dbReference>
<gene>
    <name evidence="5" type="ORF">E5J99_03035</name>
</gene>